<dbReference type="GO" id="GO:0005886">
    <property type="term" value="C:plasma membrane"/>
    <property type="evidence" value="ECO:0007669"/>
    <property type="project" value="TreeGrafter"/>
</dbReference>
<dbReference type="PANTHER" id="PTHR10872:SF3">
    <property type="entry name" value="SH2B ADAPTER PROTEIN 1"/>
    <property type="match status" value="1"/>
</dbReference>
<organism evidence="4 5">
    <name type="scientific">Myodes glareolus</name>
    <name type="common">Bank vole</name>
    <name type="synonym">Clethrionomys glareolus</name>
    <dbReference type="NCBI Taxonomy" id="447135"/>
    <lineage>
        <taxon>Eukaryota</taxon>
        <taxon>Metazoa</taxon>
        <taxon>Chordata</taxon>
        <taxon>Craniata</taxon>
        <taxon>Vertebrata</taxon>
        <taxon>Euteleostomi</taxon>
        <taxon>Mammalia</taxon>
        <taxon>Eutheria</taxon>
        <taxon>Euarchontoglires</taxon>
        <taxon>Glires</taxon>
        <taxon>Rodentia</taxon>
        <taxon>Myomorpha</taxon>
        <taxon>Muroidea</taxon>
        <taxon>Cricetidae</taxon>
        <taxon>Arvicolinae</taxon>
        <taxon>Myodes</taxon>
    </lineage>
</organism>
<dbReference type="SUPFAM" id="SSF50729">
    <property type="entry name" value="PH domain-like"/>
    <property type="match status" value="1"/>
</dbReference>
<dbReference type="PANTHER" id="PTHR10872">
    <property type="entry name" value="SH2B ADAPTER PROTEIN"/>
    <property type="match status" value="1"/>
</dbReference>
<dbReference type="GO" id="GO:0005068">
    <property type="term" value="F:transmembrane receptor protein tyrosine kinase adaptor activity"/>
    <property type="evidence" value="ECO:0007669"/>
    <property type="project" value="TreeGrafter"/>
</dbReference>
<keyword evidence="5" id="KW-1185">Reference proteome</keyword>
<protein>
    <recommendedName>
        <fullName evidence="3">Phenylalanine zipper domain-containing protein</fullName>
    </recommendedName>
</protein>
<dbReference type="InterPro" id="IPR030523">
    <property type="entry name" value="SH2B"/>
</dbReference>
<accession>A0AAW0IZV5</accession>
<dbReference type="InterPro" id="IPR011993">
    <property type="entry name" value="PH-like_dom_sf"/>
</dbReference>
<dbReference type="Proteomes" id="UP001488838">
    <property type="component" value="Unassembled WGS sequence"/>
</dbReference>
<dbReference type="InterPro" id="IPR036290">
    <property type="entry name" value="Phe_ZIP_sf"/>
</dbReference>
<evidence type="ECO:0000256" key="2">
    <source>
        <dbReference type="ARBA" id="ARBA00022999"/>
    </source>
</evidence>
<evidence type="ECO:0000313" key="4">
    <source>
        <dbReference type="EMBL" id="KAK7820068.1"/>
    </source>
</evidence>
<dbReference type="SUPFAM" id="SSF109805">
    <property type="entry name" value="Phenylalanine zipper"/>
    <property type="match status" value="1"/>
</dbReference>
<dbReference type="AlphaFoldDB" id="A0AAW0IZV5"/>
<dbReference type="EMBL" id="JBBHLL010000075">
    <property type="protein sequence ID" value="KAK7820068.1"/>
    <property type="molecule type" value="Genomic_DNA"/>
</dbReference>
<gene>
    <name evidence="4" type="ORF">U0070_022600</name>
</gene>
<dbReference type="GO" id="GO:0035556">
    <property type="term" value="P:intracellular signal transduction"/>
    <property type="evidence" value="ECO:0007669"/>
    <property type="project" value="TreeGrafter"/>
</dbReference>
<dbReference type="Pfam" id="PF08916">
    <property type="entry name" value="Phe_ZIP"/>
    <property type="match status" value="1"/>
</dbReference>
<keyword evidence="1" id="KW-0597">Phosphoprotein</keyword>
<comment type="caution">
    <text evidence="4">The sequence shown here is derived from an EMBL/GenBank/DDBJ whole genome shotgun (WGS) entry which is preliminary data.</text>
</comment>
<sequence>MTEFCESHARAAALDLARCFHLYLTSQLQYAEPGAEAAFSGHFAELFLLFKAEVARASGPLSPPVLAPLSPGVETAPPHDLSSDSCRVGRPLATLGTSLSSEDLAGPFLSSISSSSTMSSKSKLKKCFSLCSRFCTSRPAMATIDTYSPVGLLEITTGPSVLGESNNSNSSGGAGTVVMAHPLGRDGLNTLRLSDVGGTLKVRAGMVQREELFSFMGTEEAAPDSEGKCCLLLQNEEGEGGGNCLKFFVLPKASWPRLSIPCSTVTDVRTAMALEMPDVENTFVVEVEGPSEYILETIDALHVKAWVSDIQEFLRDYGDLSDWLSASFSPNSVCHFDSMELHPPELPPCIPIKEGPPEGTVHPLSTLYPLLDTPEAATGLFLF</sequence>
<name>A0AAW0IZV5_MYOGA</name>
<feature type="domain" description="Phenylalanine zipper" evidence="3">
    <location>
        <begin position="2"/>
        <end position="54"/>
    </location>
</feature>
<evidence type="ECO:0000259" key="3">
    <source>
        <dbReference type="Pfam" id="PF08916"/>
    </source>
</evidence>
<evidence type="ECO:0000256" key="1">
    <source>
        <dbReference type="ARBA" id="ARBA00022553"/>
    </source>
</evidence>
<keyword evidence="2" id="KW-0727">SH2 domain</keyword>
<evidence type="ECO:0000313" key="5">
    <source>
        <dbReference type="Proteomes" id="UP001488838"/>
    </source>
</evidence>
<dbReference type="InterPro" id="IPR015012">
    <property type="entry name" value="Phe_ZIP"/>
</dbReference>
<dbReference type="Gene3D" id="2.30.29.30">
    <property type="entry name" value="Pleckstrin-homology domain (PH domain)/Phosphotyrosine-binding domain (PTB)"/>
    <property type="match status" value="1"/>
</dbReference>
<proteinExistence type="predicted"/>
<reference evidence="4 5" key="1">
    <citation type="journal article" date="2023" name="bioRxiv">
        <title>Conserved and derived expression patterns and positive selection on dental genes reveal complex evolutionary context of ever-growing rodent molars.</title>
        <authorList>
            <person name="Calamari Z.T."/>
            <person name="Song A."/>
            <person name="Cohen E."/>
            <person name="Akter M."/>
            <person name="Roy R.D."/>
            <person name="Hallikas O."/>
            <person name="Christensen M.M."/>
            <person name="Li P."/>
            <person name="Marangoni P."/>
            <person name="Jernvall J."/>
            <person name="Klein O.D."/>
        </authorList>
    </citation>
    <scope>NUCLEOTIDE SEQUENCE [LARGE SCALE GENOMIC DNA]</scope>
    <source>
        <strain evidence="4">V071</strain>
    </source>
</reference>
<dbReference type="Gene3D" id="6.10.140.110">
    <property type="match status" value="1"/>
</dbReference>